<comment type="PTM">
    <text evidence="18">Highly phosphorylated.</text>
</comment>
<keyword evidence="7 18" id="KW-0863">Zinc-finger</keyword>
<evidence type="ECO:0000256" key="3">
    <source>
        <dbReference type="ARBA" id="ARBA00022562"/>
    </source>
</evidence>
<dbReference type="GO" id="GO:0003700">
    <property type="term" value="F:DNA-binding transcription factor activity"/>
    <property type="evidence" value="ECO:0007669"/>
    <property type="project" value="UniProtKB-UniRule"/>
</dbReference>
<dbReference type="RefSeq" id="YP_006393289.1">
    <property type="nucleotide sequence ID" value="NC_017994.1"/>
</dbReference>
<evidence type="ECO:0000256" key="12">
    <source>
        <dbReference type="ARBA" id="ARBA00023159"/>
    </source>
</evidence>
<keyword evidence="3 18" id="KW-1048">Host nucleus</keyword>
<dbReference type="Proteomes" id="UP000148647">
    <property type="component" value="Segment"/>
</dbReference>
<comment type="domain">
    <text evidence="18">The E7 terminal domain is an intrinsically disordered domain, whose flexibility and conformational transitions confer target adaptability to the oncoprotein. It allows adaptation to a variety of protein targets and exposes the PEST degradation sequence that regulates its turnover in the cell.</text>
</comment>
<dbReference type="KEGG" id="vg:12983962"/>
<evidence type="ECO:0000256" key="8">
    <source>
        <dbReference type="ARBA" id="ARBA00022830"/>
    </source>
</evidence>
<dbReference type="SUPFAM" id="SSF161234">
    <property type="entry name" value="E7 C-terminal domain-like"/>
    <property type="match status" value="1"/>
</dbReference>
<feature type="zinc finger region" evidence="18">
    <location>
        <begin position="52"/>
        <end position="88"/>
    </location>
</feature>
<keyword evidence="6 18" id="KW-0479">Metal-binding</keyword>
<dbReference type="GO" id="GO:0042025">
    <property type="term" value="C:host cell nucleus"/>
    <property type="evidence" value="ECO:0007669"/>
    <property type="project" value="UniProtKB-SubCell"/>
</dbReference>
<keyword evidence="13 18" id="KW-0804">Transcription</keyword>
<keyword evidence="8 18" id="KW-1114">Inhibition of host interferon signaling pathway by virus</keyword>
<gene>
    <name evidence="18 20" type="primary">E7</name>
</gene>
<evidence type="ECO:0000256" key="11">
    <source>
        <dbReference type="ARBA" id="ARBA00023125"/>
    </source>
</evidence>
<dbReference type="GO" id="GO:0039502">
    <property type="term" value="P:symbiont-mediated suppression of host type I interferon-mediated signaling pathway"/>
    <property type="evidence" value="ECO:0007669"/>
    <property type="project" value="UniProtKB-UniRule"/>
</dbReference>
<keyword evidence="12 18" id="KW-0010">Activator</keyword>
<keyword evidence="16 18" id="KW-0899">Viral immunoevasion</keyword>
<feature type="short sequence motif" description="Nuclear export signal" evidence="18">
    <location>
        <begin position="70"/>
        <end position="78"/>
    </location>
</feature>
<dbReference type="Pfam" id="PF00527">
    <property type="entry name" value="E7"/>
    <property type="match status" value="1"/>
</dbReference>
<evidence type="ECO:0000256" key="13">
    <source>
        <dbReference type="ARBA" id="ARBA00023163"/>
    </source>
</evidence>
<evidence type="ECO:0000256" key="4">
    <source>
        <dbReference type="ARBA" id="ARBA00022581"/>
    </source>
</evidence>
<comment type="function">
    <text evidence="18">Plays a role in viral genome replication by driving entry of quiescent cells into the cell cycle. Stimulation of progression from G1 to S phase allows the virus to efficiently use the cellular DNA replicating machinery to achieve viral genome replication. E7 protein has both transforming and trans-activating activities. Induces the disassembly of the E2F1 transcription factor from RB1, with subsequent transcriptional activation of E2F1-regulated S-phase genes. Interferes with host histone deacetylation mediated by HDAC1 and HDAC2, leading to transcription activation. Plays also a role in the inhibition of both antiviral and antiproliferative functions of host interferon alpha. Interaction with host TMEM173/STING impairs the ability of TMEM173/STING to sense cytosolic DNA and promote the production of type I interferon (IFN-alpha and IFN-beta).</text>
</comment>
<evidence type="ECO:0000256" key="15">
    <source>
        <dbReference type="ARBA" id="ARBA00023258"/>
    </source>
</evidence>
<dbReference type="GO" id="GO:0003677">
    <property type="term" value="F:DNA binding"/>
    <property type="evidence" value="ECO:0007669"/>
    <property type="project" value="UniProtKB-UniRule"/>
</dbReference>
<dbReference type="GO" id="GO:0008270">
    <property type="term" value="F:zinc ion binding"/>
    <property type="evidence" value="ECO:0007669"/>
    <property type="project" value="UniProtKB-KW"/>
</dbReference>
<evidence type="ECO:0000256" key="18">
    <source>
        <dbReference type="HAMAP-Rule" id="MF_04004"/>
    </source>
</evidence>
<name>I3P6L1_9PAPI</name>
<evidence type="ECO:0000256" key="9">
    <source>
        <dbReference type="ARBA" id="ARBA00022833"/>
    </source>
</evidence>
<keyword evidence="2 18" id="KW-0244">Early protein</keyword>
<keyword evidence="14 18" id="KW-1035">Host cytoplasm</keyword>
<evidence type="ECO:0000256" key="5">
    <source>
        <dbReference type="ARBA" id="ARBA00022632"/>
    </source>
</evidence>
<accession>I3P6L1</accession>
<comment type="similarity">
    <text evidence="18 19">Belongs to the papillomaviridae E7 protein family.</text>
</comment>
<dbReference type="GO" id="GO:0052170">
    <property type="term" value="P:symbiont-mediated suppression of host innate immune response"/>
    <property type="evidence" value="ECO:0007669"/>
    <property type="project" value="UniProtKB-KW"/>
</dbReference>
<dbReference type="GO" id="GO:0030430">
    <property type="term" value="C:host cell cytoplasm"/>
    <property type="evidence" value="ECO:0007669"/>
    <property type="project" value="UniProtKB-SubCell"/>
</dbReference>
<dbReference type="OrthoDB" id="28045at10239"/>
<feature type="short sequence motif" description="LXCXE motif; interaction with host RB1 and TMEM173/STING" evidence="18">
    <location>
        <begin position="26"/>
        <end position="30"/>
    </location>
</feature>
<evidence type="ECO:0000256" key="1">
    <source>
        <dbReference type="ARBA" id="ARBA00022504"/>
    </source>
</evidence>
<evidence type="ECO:0000256" key="6">
    <source>
        <dbReference type="ARBA" id="ARBA00022723"/>
    </source>
</evidence>
<protein>
    <recommendedName>
        <fullName evidence="18 19">Protein E7</fullName>
    </recommendedName>
</protein>
<evidence type="ECO:0000313" key="20">
    <source>
        <dbReference type="EMBL" id="AEM24601.1"/>
    </source>
</evidence>
<dbReference type="EMBL" id="HM999988">
    <property type="protein sequence ID" value="AEM24601.1"/>
    <property type="molecule type" value="Genomic_DNA"/>
</dbReference>
<evidence type="ECO:0000256" key="19">
    <source>
        <dbReference type="PIRNR" id="PIRNR003407"/>
    </source>
</evidence>
<comment type="subcellular location">
    <subcellularLocation>
        <location evidence="18">Host cytoplasm</location>
    </subcellularLocation>
    <subcellularLocation>
        <location evidence="18">Host nucleus</location>
    </subcellularLocation>
    <text evidence="18">Predominantly found in the host nucleus.</text>
</comment>
<comment type="subunit">
    <text evidence="18">Homodimer. Homooligomer. Interacts with host RB1; this interaction induces dissociation of RB1-E2F1 complex thereby disrupting RB1 activity. Interacts with host EP300; this interaction represses EP300 transcriptional activity. Interacts with protein E2; this interaction inhibits E7 oncogenic activity. Interacts with host TMEM173/STING; this interaction impairs the ability of TMEM173/STING to sense cytosolic DNA and promote the production of type I interferon (IFN-alpha and IFN-beta).</text>
</comment>
<dbReference type="Gene3D" id="3.30.160.330">
    <property type="match status" value="1"/>
</dbReference>
<proteinExistence type="inferred from homology"/>
<evidence type="ECO:0000256" key="10">
    <source>
        <dbReference type="ARBA" id="ARBA00023015"/>
    </source>
</evidence>
<dbReference type="PIRSF" id="PIRSF003407">
    <property type="entry name" value="Papvi_E7"/>
    <property type="match status" value="1"/>
</dbReference>
<dbReference type="InterPro" id="IPR000148">
    <property type="entry name" value="Papilloma_E7"/>
</dbReference>
<evidence type="ECO:0000256" key="16">
    <source>
        <dbReference type="ARBA" id="ARBA00023280"/>
    </source>
</evidence>
<evidence type="ECO:0000256" key="2">
    <source>
        <dbReference type="ARBA" id="ARBA00022518"/>
    </source>
</evidence>
<evidence type="ECO:0000313" key="21">
    <source>
        <dbReference type="Proteomes" id="UP000148647"/>
    </source>
</evidence>
<comment type="caution">
    <text evidence="18">Lacks conserved residue(s) required for the propagation of feature annotation.</text>
</comment>
<comment type="function">
    <text evidence="19">E7 protein has both transforming and trans-activating activities.</text>
</comment>
<keyword evidence="9 18" id="KW-0862">Zinc</keyword>
<dbReference type="GeneID" id="12983962"/>
<dbReference type="HAMAP" id="MF_04004">
    <property type="entry name" value="PPV_E7"/>
    <property type="match status" value="1"/>
</dbReference>
<dbReference type="GO" id="GO:0039645">
    <property type="term" value="P:symbiont-mediated perturbation of host cell cycle G1/S transition checkpoint"/>
    <property type="evidence" value="ECO:0007669"/>
    <property type="project" value="UniProtKB-UniRule"/>
</dbReference>
<keyword evidence="17 18" id="KW-1078">G1/S host cell cycle checkpoint dysregulation by virus</keyword>
<reference evidence="20 21" key="1">
    <citation type="journal article" date="2011" name="J. Infect. Dis.">
        <title>The oral cavity contains abundant known and novel human papillomaviruses from the Betapapillomavirus and Gammapapillomavirus genera.</title>
        <authorList>
            <person name="Bottalico D."/>
            <person name="Chen Z."/>
            <person name="Dunne A."/>
            <person name="Ostoloza J."/>
            <person name="McKinney S."/>
            <person name="Sun C."/>
            <person name="Schlecht N.F."/>
            <person name="Fatahzadeh M."/>
            <person name="Herrero R."/>
            <person name="Schiffman M."/>
            <person name="Burk R.D."/>
        </authorList>
    </citation>
    <scope>NUCLEOTIDE SEQUENCE [LARGE SCALE GENOMIC DNA]</scope>
    <source>
        <strain evidence="20">CL3865</strain>
    </source>
</reference>
<keyword evidence="5 18" id="KW-1090">Inhibition of host innate immune response by virus</keyword>
<keyword evidence="1 18" id="KW-1121">Modulation of host cell cycle by virus</keyword>
<sequence length="98" mass="11005">MMGLQPTIQDIELQETLENLVMPSALLCEESLSPDDTPEEESLSPYWVDCRCYSCDNLVRLCVAATTGAIHLLQQLLFNDLSLLCPVCSRITVRHGRH</sequence>
<organism evidence="20 21">
    <name type="scientific">Human papillomavirus 136</name>
    <dbReference type="NCBI Taxonomy" id="1070409"/>
    <lineage>
        <taxon>Viruses</taxon>
        <taxon>Monodnaviria</taxon>
        <taxon>Shotokuvirae</taxon>
        <taxon>Cossaviricota</taxon>
        <taxon>Papovaviricetes</taxon>
        <taxon>Zurhausenvirales</taxon>
        <taxon>Papillomaviridae</taxon>
        <taxon>Firstpapillomavirinae</taxon>
        <taxon>Gammapapillomavirus</taxon>
        <taxon>Gammapapillomavirus 11</taxon>
    </lineage>
</organism>
<evidence type="ECO:0000256" key="17">
    <source>
        <dbReference type="ARBA" id="ARBA00023309"/>
    </source>
</evidence>
<keyword evidence="15" id="KW-0922">Interferon antiviral system evasion</keyword>
<keyword evidence="11 18" id="KW-0238">DNA-binding</keyword>
<evidence type="ECO:0000256" key="7">
    <source>
        <dbReference type="ARBA" id="ARBA00022771"/>
    </source>
</evidence>
<keyword evidence="4 18" id="KW-0945">Host-virus interaction</keyword>
<dbReference type="GO" id="GO:0019904">
    <property type="term" value="F:protein domain specific binding"/>
    <property type="evidence" value="ECO:0007669"/>
    <property type="project" value="UniProtKB-UniRule"/>
</dbReference>
<evidence type="ECO:0000256" key="14">
    <source>
        <dbReference type="ARBA" id="ARBA00023200"/>
    </source>
</evidence>
<keyword evidence="10 18" id="KW-0805">Transcription regulation</keyword>
<dbReference type="GO" id="GO:0006351">
    <property type="term" value="P:DNA-templated transcription"/>
    <property type="evidence" value="ECO:0007669"/>
    <property type="project" value="UniProtKB-UniRule"/>
</dbReference>